<name>A0AAN6YTC3_9PEZI</name>
<keyword evidence="1" id="KW-0539">Nucleus</keyword>
<dbReference type="PROSITE" id="PS00463">
    <property type="entry name" value="ZN2_CY6_FUNGAL_1"/>
    <property type="match status" value="1"/>
</dbReference>
<dbReference type="SUPFAM" id="SSF57701">
    <property type="entry name" value="Zn2/Cys6 DNA-binding domain"/>
    <property type="match status" value="1"/>
</dbReference>
<dbReference type="GO" id="GO:0001228">
    <property type="term" value="F:DNA-binding transcription activator activity, RNA polymerase II-specific"/>
    <property type="evidence" value="ECO:0007669"/>
    <property type="project" value="TreeGrafter"/>
</dbReference>
<proteinExistence type="predicted"/>
<dbReference type="GeneID" id="89935600"/>
<evidence type="ECO:0000259" key="3">
    <source>
        <dbReference type="PROSITE" id="PS50048"/>
    </source>
</evidence>
<evidence type="ECO:0000313" key="5">
    <source>
        <dbReference type="Proteomes" id="UP001302812"/>
    </source>
</evidence>
<dbReference type="PANTHER" id="PTHR47784:SF5">
    <property type="entry name" value="STEROL UPTAKE CONTROL PROTEIN 2"/>
    <property type="match status" value="1"/>
</dbReference>
<dbReference type="AlphaFoldDB" id="A0AAN6YTC3"/>
<comment type="caution">
    <text evidence="4">The sequence shown here is derived from an EMBL/GenBank/DDBJ whole genome shotgun (WGS) entry which is preliminary data.</text>
</comment>
<dbReference type="SMART" id="SM00066">
    <property type="entry name" value="GAL4"/>
    <property type="match status" value="1"/>
</dbReference>
<dbReference type="RefSeq" id="XP_064670797.1">
    <property type="nucleotide sequence ID" value="XM_064811475.1"/>
</dbReference>
<feature type="domain" description="Zn(2)-C6 fungal-type" evidence="3">
    <location>
        <begin position="14"/>
        <end position="46"/>
    </location>
</feature>
<dbReference type="GO" id="GO:0008270">
    <property type="term" value="F:zinc ion binding"/>
    <property type="evidence" value="ECO:0007669"/>
    <property type="project" value="InterPro"/>
</dbReference>
<dbReference type="InterPro" id="IPR036864">
    <property type="entry name" value="Zn2-C6_fun-type_DNA-bd_sf"/>
</dbReference>
<reference evidence="4" key="1">
    <citation type="journal article" date="2023" name="Mol. Phylogenet. Evol.">
        <title>Genome-scale phylogeny and comparative genomics of the fungal order Sordariales.</title>
        <authorList>
            <person name="Hensen N."/>
            <person name="Bonometti L."/>
            <person name="Westerberg I."/>
            <person name="Brannstrom I.O."/>
            <person name="Guillou S."/>
            <person name="Cros-Aarteil S."/>
            <person name="Calhoun S."/>
            <person name="Haridas S."/>
            <person name="Kuo A."/>
            <person name="Mondo S."/>
            <person name="Pangilinan J."/>
            <person name="Riley R."/>
            <person name="LaButti K."/>
            <person name="Andreopoulos B."/>
            <person name="Lipzen A."/>
            <person name="Chen C."/>
            <person name="Yan M."/>
            <person name="Daum C."/>
            <person name="Ng V."/>
            <person name="Clum A."/>
            <person name="Steindorff A."/>
            <person name="Ohm R.A."/>
            <person name="Martin F."/>
            <person name="Silar P."/>
            <person name="Natvig D.O."/>
            <person name="Lalanne C."/>
            <person name="Gautier V."/>
            <person name="Ament-Velasquez S.L."/>
            <person name="Kruys A."/>
            <person name="Hutchinson M.I."/>
            <person name="Powell A.J."/>
            <person name="Barry K."/>
            <person name="Miller A.N."/>
            <person name="Grigoriev I.V."/>
            <person name="Debuchy R."/>
            <person name="Gladieux P."/>
            <person name="Hiltunen Thoren M."/>
            <person name="Johannesson H."/>
        </authorList>
    </citation>
    <scope>NUCLEOTIDE SEQUENCE</scope>
    <source>
        <strain evidence="4">CBS 508.74</strain>
    </source>
</reference>
<dbReference type="InterPro" id="IPR021858">
    <property type="entry name" value="Fun_TF"/>
</dbReference>
<evidence type="ECO:0000313" key="4">
    <source>
        <dbReference type="EMBL" id="KAK4113227.1"/>
    </source>
</evidence>
<gene>
    <name evidence="4" type="ORF">N656DRAFT_708039</name>
</gene>
<sequence length="431" mass="47675">MGRLRLGYTKSRNGCKRCKQRRVKCDENRNGCSACKRHGLLESCSLISGHTNGDLTTTSRAPPLQTPPAQARRLPISKRTKPRPPAQDGSLPPTGEPDAGVVVVPSPADIPEHDPFPYFNKFLSGQPQEDVNWVLDMELMHHFITSTFRTISISSAGDETDRIWQIEVPKQAFAHNVFLLHHILALSSYHLAYLQPERRQMYSLRASHHQSLGVRGMRIALGSITPDNCHALFISASVLFLCALAASSGAEPTVDDLIDVFLLVKGIGSVLQSSDAALRSGPFSRLFLQQGPAEQVNVTLGRVTLALEEFVAGLVESELGAGVRSIIHAEATRLIETIQEARLNTQAPEYRVVAAWPILMSDDFFPLLRQKNPAALALLSYYCVVFHSAELQYWFMKGWPKSVVQDICKTIASPWNQHSAWAQGWINAHAV</sequence>
<dbReference type="Proteomes" id="UP001302812">
    <property type="component" value="Unassembled WGS sequence"/>
</dbReference>
<dbReference type="InterPro" id="IPR001138">
    <property type="entry name" value="Zn2Cys6_DnaBD"/>
</dbReference>
<accession>A0AAN6YTC3</accession>
<feature type="region of interest" description="Disordered" evidence="2">
    <location>
        <begin position="55"/>
        <end position="101"/>
    </location>
</feature>
<dbReference type="Pfam" id="PF00172">
    <property type="entry name" value="Zn_clus"/>
    <property type="match status" value="1"/>
</dbReference>
<dbReference type="InterPro" id="IPR053157">
    <property type="entry name" value="Sterol_Uptake_Regulator"/>
</dbReference>
<reference evidence="4" key="2">
    <citation type="submission" date="2023-05" db="EMBL/GenBank/DDBJ databases">
        <authorList>
            <consortium name="Lawrence Berkeley National Laboratory"/>
            <person name="Steindorff A."/>
            <person name="Hensen N."/>
            <person name="Bonometti L."/>
            <person name="Westerberg I."/>
            <person name="Brannstrom I.O."/>
            <person name="Guillou S."/>
            <person name="Cros-Aarteil S."/>
            <person name="Calhoun S."/>
            <person name="Haridas S."/>
            <person name="Kuo A."/>
            <person name="Mondo S."/>
            <person name="Pangilinan J."/>
            <person name="Riley R."/>
            <person name="Labutti K."/>
            <person name="Andreopoulos B."/>
            <person name="Lipzen A."/>
            <person name="Chen C."/>
            <person name="Yanf M."/>
            <person name="Daum C."/>
            <person name="Ng V."/>
            <person name="Clum A."/>
            <person name="Ohm R."/>
            <person name="Martin F."/>
            <person name="Silar P."/>
            <person name="Natvig D."/>
            <person name="Lalanne C."/>
            <person name="Gautier V."/>
            <person name="Ament-Velasquez S.L."/>
            <person name="Kruys A."/>
            <person name="Hutchinson M.I."/>
            <person name="Powell A.J."/>
            <person name="Barry K."/>
            <person name="Miller A.N."/>
            <person name="Grigoriev I.V."/>
            <person name="Debuchy R."/>
            <person name="Gladieux P."/>
            <person name="Thoren M.H."/>
            <person name="Johannesson H."/>
        </authorList>
    </citation>
    <scope>NUCLEOTIDE SEQUENCE</scope>
    <source>
        <strain evidence="4">CBS 508.74</strain>
    </source>
</reference>
<keyword evidence="5" id="KW-1185">Reference proteome</keyword>
<evidence type="ECO:0000256" key="2">
    <source>
        <dbReference type="SAM" id="MobiDB-lite"/>
    </source>
</evidence>
<dbReference type="PANTHER" id="PTHR47784">
    <property type="entry name" value="STEROL UPTAKE CONTROL PROTEIN 2"/>
    <property type="match status" value="1"/>
</dbReference>
<dbReference type="CDD" id="cd00067">
    <property type="entry name" value="GAL4"/>
    <property type="match status" value="1"/>
</dbReference>
<dbReference type="Pfam" id="PF11951">
    <property type="entry name" value="Fungal_trans_2"/>
    <property type="match status" value="1"/>
</dbReference>
<evidence type="ECO:0000256" key="1">
    <source>
        <dbReference type="ARBA" id="ARBA00023242"/>
    </source>
</evidence>
<dbReference type="PROSITE" id="PS50048">
    <property type="entry name" value="ZN2_CY6_FUNGAL_2"/>
    <property type="match status" value="1"/>
</dbReference>
<protein>
    <recommendedName>
        <fullName evidence="3">Zn(2)-C6 fungal-type domain-containing protein</fullName>
    </recommendedName>
</protein>
<dbReference type="Gene3D" id="4.10.240.10">
    <property type="entry name" value="Zn(2)-C6 fungal-type DNA-binding domain"/>
    <property type="match status" value="1"/>
</dbReference>
<organism evidence="4 5">
    <name type="scientific">Canariomyces notabilis</name>
    <dbReference type="NCBI Taxonomy" id="2074819"/>
    <lineage>
        <taxon>Eukaryota</taxon>
        <taxon>Fungi</taxon>
        <taxon>Dikarya</taxon>
        <taxon>Ascomycota</taxon>
        <taxon>Pezizomycotina</taxon>
        <taxon>Sordariomycetes</taxon>
        <taxon>Sordariomycetidae</taxon>
        <taxon>Sordariales</taxon>
        <taxon>Chaetomiaceae</taxon>
        <taxon>Canariomyces</taxon>
    </lineage>
</organism>
<dbReference type="EMBL" id="MU853340">
    <property type="protein sequence ID" value="KAK4113227.1"/>
    <property type="molecule type" value="Genomic_DNA"/>
</dbReference>